<dbReference type="Pfam" id="PF10099">
    <property type="entry name" value="RskA_C"/>
    <property type="match status" value="1"/>
</dbReference>
<evidence type="ECO:0000256" key="11">
    <source>
        <dbReference type="SAM" id="MobiDB-lite"/>
    </source>
</evidence>
<evidence type="ECO:0000256" key="10">
    <source>
        <dbReference type="ARBA" id="ARBA00030803"/>
    </source>
</evidence>
<feature type="region of interest" description="Disordered" evidence="11">
    <location>
        <begin position="74"/>
        <end position="108"/>
    </location>
</feature>
<evidence type="ECO:0000256" key="1">
    <source>
        <dbReference type="ARBA" id="ARBA00004167"/>
    </source>
</evidence>
<evidence type="ECO:0000256" key="6">
    <source>
        <dbReference type="ARBA" id="ARBA00023015"/>
    </source>
</evidence>
<keyword evidence="4" id="KW-0812">Transmembrane</keyword>
<dbReference type="AlphaFoldDB" id="A0A1R4GRP6"/>
<proteinExistence type="predicted"/>
<reference evidence="13 14" key="1">
    <citation type="submission" date="2017-02" db="EMBL/GenBank/DDBJ databases">
        <authorList>
            <person name="Peterson S.W."/>
        </authorList>
    </citation>
    <scope>NUCLEOTIDE SEQUENCE [LARGE SCALE GENOMIC DNA]</scope>
    <source>
        <strain evidence="13 14">B Ar 00.02</strain>
    </source>
</reference>
<keyword evidence="7" id="KW-0472">Membrane</keyword>
<dbReference type="InterPro" id="IPR018764">
    <property type="entry name" value="RskA_C"/>
</dbReference>
<evidence type="ECO:0000256" key="8">
    <source>
        <dbReference type="ARBA" id="ARBA00023163"/>
    </source>
</evidence>
<accession>A0A1R4GRP6</accession>
<evidence type="ECO:0000259" key="12">
    <source>
        <dbReference type="Pfam" id="PF10099"/>
    </source>
</evidence>
<evidence type="ECO:0000256" key="2">
    <source>
        <dbReference type="ARBA" id="ARBA00004236"/>
    </source>
</evidence>
<dbReference type="PANTHER" id="PTHR37461:SF1">
    <property type="entry name" value="ANTI-SIGMA-K FACTOR RSKA"/>
    <property type="match status" value="1"/>
</dbReference>
<keyword evidence="8" id="KW-0804">Transcription</keyword>
<sequence>MDRQLHLLTGAYALNALEAGERESFEDAALDSEETLREVRSLSETAARLAEHTAPVTPPPRVKADIMAAIRQTPQLPAVSDDSAATTGEGSVTTEPEAPSEATPVTPDVLDLGSARARRRAAGTGSRNGTKYLAVAAAALLVTSGGLTGVVINQNHQQDQLQNQMSALDQSNEKMLRIFSSDDVKSASQSLDDGAQVTVTYSASAGLAALTAEGLPKLPQDQGYELWLIGDDGAAPMGMLDFANGSTDTALMEGGLSSATHVGITVEPAGGSPQPTTEPIVLQKL</sequence>
<comment type="subcellular location">
    <subcellularLocation>
        <location evidence="2">Cell membrane</location>
    </subcellularLocation>
    <subcellularLocation>
        <location evidence="1">Membrane</location>
        <topology evidence="1">Single-pass membrane protein</topology>
    </subcellularLocation>
</comment>
<evidence type="ECO:0000256" key="9">
    <source>
        <dbReference type="ARBA" id="ARBA00029829"/>
    </source>
</evidence>
<keyword evidence="14" id="KW-1185">Reference proteome</keyword>
<evidence type="ECO:0000256" key="7">
    <source>
        <dbReference type="ARBA" id="ARBA00023136"/>
    </source>
</evidence>
<keyword evidence="6" id="KW-0805">Transcription regulation</keyword>
<evidence type="ECO:0000256" key="5">
    <source>
        <dbReference type="ARBA" id="ARBA00022989"/>
    </source>
</evidence>
<evidence type="ECO:0000256" key="4">
    <source>
        <dbReference type="ARBA" id="ARBA00022692"/>
    </source>
</evidence>
<evidence type="ECO:0000256" key="3">
    <source>
        <dbReference type="ARBA" id="ARBA00022475"/>
    </source>
</evidence>
<feature type="domain" description="Anti-sigma K factor RskA C-terminal" evidence="12">
    <location>
        <begin position="133"/>
        <end position="280"/>
    </location>
</feature>
<name>A0A1R4GRP6_9MICC</name>
<dbReference type="InterPro" id="IPR051474">
    <property type="entry name" value="Anti-sigma-K/W_factor"/>
</dbReference>
<dbReference type="GO" id="GO:0016989">
    <property type="term" value="F:sigma factor antagonist activity"/>
    <property type="evidence" value="ECO:0007669"/>
    <property type="project" value="TreeGrafter"/>
</dbReference>
<evidence type="ECO:0000313" key="13">
    <source>
        <dbReference type="EMBL" id="SJM70784.1"/>
    </source>
</evidence>
<feature type="compositionally biased region" description="Polar residues" evidence="11">
    <location>
        <begin position="83"/>
        <end position="94"/>
    </location>
</feature>
<gene>
    <name evidence="13" type="ORF">FM101_12720</name>
</gene>
<dbReference type="GO" id="GO:0005886">
    <property type="term" value="C:plasma membrane"/>
    <property type="evidence" value="ECO:0007669"/>
    <property type="project" value="UniProtKB-SubCell"/>
</dbReference>
<dbReference type="PANTHER" id="PTHR37461">
    <property type="entry name" value="ANTI-SIGMA-K FACTOR RSKA"/>
    <property type="match status" value="1"/>
</dbReference>
<keyword evidence="5" id="KW-1133">Transmembrane helix</keyword>
<dbReference type="Gene3D" id="1.10.10.1320">
    <property type="entry name" value="Anti-sigma factor, zinc-finger domain"/>
    <property type="match status" value="1"/>
</dbReference>
<dbReference type="InterPro" id="IPR041916">
    <property type="entry name" value="Anti_sigma_zinc_sf"/>
</dbReference>
<dbReference type="RefSeq" id="WP_087000187.1">
    <property type="nucleotide sequence ID" value="NZ_FUHW01000042.1"/>
</dbReference>
<dbReference type="EMBL" id="FUHW01000042">
    <property type="protein sequence ID" value="SJM70784.1"/>
    <property type="molecule type" value="Genomic_DNA"/>
</dbReference>
<dbReference type="GO" id="GO:0006417">
    <property type="term" value="P:regulation of translation"/>
    <property type="evidence" value="ECO:0007669"/>
    <property type="project" value="TreeGrafter"/>
</dbReference>
<keyword evidence="3" id="KW-1003">Cell membrane</keyword>
<evidence type="ECO:0000313" key="14">
    <source>
        <dbReference type="Proteomes" id="UP000195913"/>
    </source>
</evidence>
<dbReference type="Proteomes" id="UP000195913">
    <property type="component" value="Unassembled WGS sequence"/>
</dbReference>
<organism evidence="13 14">
    <name type="scientific">Arthrobacter rhombi</name>
    <dbReference type="NCBI Taxonomy" id="71253"/>
    <lineage>
        <taxon>Bacteria</taxon>
        <taxon>Bacillati</taxon>
        <taxon>Actinomycetota</taxon>
        <taxon>Actinomycetes</taxon>
        <taxon>Micrococcales</taxon>
        <taxon>Micrococcaceae</taxon>
        <taxon>Arthrobacter</taxon>
    </lineage>
</organism>
<protein>
    <recommendedName>
        <fullName evidence="10">Regulator of SigK</fullName>
    </recommendedName>
    <alternativeName>
        <fullName evidence="9">Sigma-K anti-sigma factor RskA</fullName>
    </alternativeName>
</protein>